<evidence type="ECO:0000256" key="1">
    <source>
        <dbReference type="ARBA" id="ARBA00001965"/>
    </source>
</evidence>
<keyword evidence="9" id="KW-1185">Reference proteome</keyword>
<dbReference type="Proteomes" id="UP000005952">
    <property type="component" value="Chromosome"/>
</dbReference>
<dbReference type="InterPro" id="IPR050526">
    <property type="entry name" value="Rubredoxin_ET"/>
</dbReference>
<dbReference type="RefSeq" id="WP_015597380.1">
    <property type="nucleotide sequence ID" value="NC_021172.1"/>
</dbReference>
<keyword evidence="3 6" id="KW-0479">Metal-binding</keyword>
<gene>
    <name evidence="8" type="ORF">HYPDE_28318</name>
</gene>
<dbReference type="CDD" id="cd00730">
    <property type="entry name" value="rubredoxin"/>
    <property type="match status" value="1"/>
</dbReference>
<dbReference type="PANTHER" id="PTHR47627:SF1">
    <property type="entry name" value="RUBREDOXIN-1-RELATED"/>
    <property type="match status" value="1"/>
</dbReference>
<dbReference type="InterPro" id="IPR024935">
    <property type="entry name" value="Rubredoxin_dom"/>
</dbReference>
<dbReference type="OrthoDB" id="9808980at2"/>
<comment type="cofactor">
    <cofactor evidence="1 6">
        <name>Fe(3+)</name>
        <dbReference type="ChEBI" id="CHEBI:29034"/>
    </cofactor>
</comment>
<dbReference type="Pfam" id="PF00301">
    <property type="entry name" value="Rubredoxin"/>
    <property type="match status" value="1"/>
</dbReference>
<proteinExistence type="inferred from homology"/>
<dbReference type="GO" id="GO:0009055">
    <property type="term" value="F:electron transfer activity"/>
    <property type="evidence" value="ECO:0007669"/>
    <property type="project" value="TreeGrafter"/>
</dbReference>
<dbReference type="InterPro" id="IPR018527">
    <property type="entry name" value="Rubredoxin_Fe_BS"/>
</dbReference>
<dbReference type="GO" id="GO:0043448">
    <property type="term" value="P:alkane catabolic process"/>
    <property type="evidence" value="ECO:0007669"/>
    <property type="project" value="TreeGrafter"/>
</dbReference>
<dbReference type="STRING" id="670307.HYPDE_28318"/>
<dbReference type="PANTHER" id="PTHR47627">
    <property type="entry name" value="RUBREDOXIN"/>
    <property type="match status" value="1"/>
</dbReference>
<accession>N0B2W5</accession>
<evidence type="ECO:0000256" key="2">
    <source>
        <dbReference type="ARBA" id="ARBA00022448"/>
    </source>
</evidence>
<dbReference type="PROSITE" id="PS50903">
    <property type="entry name" value="RUBREDOXIN_LIKE"/>
    <property type="match status" value="1"/>
</dbReference>
<feature type="domain" description="Rubredoxin-like" evidence="7">
    <location>
        <begin position="20"/>
        <end position="71"/>
    </location>
</feature>
<evidence type="ECO:0000256" key="4">
    <source>
        <dbReference type="ARBA" id="ARBA00022982"/>
    </source>
</evidence>
<sequence>MSESFFAGSYGGDETKISDESRLECKICWYVYDPAAGDDYWQIPAGTPFSKLPDHWTCPNCDGAKAGFMILSEDADA</sequence>
<keyword evidence="4 6" id="KW-0249">Electron transport</keyword>
<reference evidence="8 9" key="1">
    <citation type="journal article" date="2013" name="Genome Announc.">
        <title>Genome sequences for three denitrifying bacterial strains isolated from a uranium- and nitrate-contaminated subsurface environment.</title>
        <authorList>
            <person name="Venkatramanan R."/>
            <person name="Prakash O."/>
            <person name="Woyke T."/>
            <person name="Chain P."/>
            <person name="Goodwin L.A."/>
            <person name="Watson D."/>
            <person name="Brooks S."/>
            <person name="Kostka J.E."/>
            <person name="Green S.J."/>
        </authorList>
    </citation>
    <scope>NUCLEOTIDE SEQUENCE [LARGE SCALE GENOMIC DNA]</scope>
    <source>
        <strain evidence="8 9">1NES1</strain>
    </source>
</reference>
<dbReference type="eggNOG" id="COG1773">
    <property type="taxonomic scope" value="Bacteria"/>
</dbReference>
<dbReference type="GO" id="GO:0005506">
    <property type="term" value="F:iron ion binding"/>
    <property type="evidence" value="ECO:0007669"/>
    <property type="project" value="UniProtKB-UniRule"/>
</dbReference>
<evidence type="ECO:0000313" key="9">
    <source>
        <dbReference type="Proteomes" id="UP000005952"/>
    </source>
</evidence>
<dbReference type="InterPro" id="IPR024934">
    <property type="entry name" value="Rubredoxin-like_dom"/>
</dbReference>
<evidence type="ECO:0000256" key="6">
    <source>
        <dbReference type="RuleBase" id="RU003820"/>
    </source>
</evidence>
<dbReference type="SUPFAM" id="SSF57802">
    <property type="entry name" value="Rubredoxin-like"/>
    <property type="match status" value="1"/>
</dbReference>
<organism evidence="8 9">
    <name type="scientific">Hyphomicrobium denitrificans 1NES1</name>
    <dbReference type="NCBI Taxonomy" id="670307"/>
    <lineage>
        <taxon>Bacteria</taxon>
        <taxon>Pseudomonadati</taxon>
        <taxon>Pseudomonadota</taxon>
        <taxon>Alphaproteobacteria</taxon>
        <taxon>Hyphomicrobiales</taxon>
        <taxon>Hyphomicrobiaceae</taxon>
        <taxon>Hyphomicrobium</taxon>
    </lineage>
</organism>
<evidence type="ECO:0000256" key="3">
    <source>
        <dbReference type="ARBA" id="ARBA00022723"/>
    </source>
</evidence>
<dbReference type="PROSITE" id="PS00202">
    <property type="entry name" value="RUBREDOXIN"/>
    <property type="match status" value="1"/>
</dbReference>
<keyword evidence="2" id="KW-0813">Transport</keyword>
<dbReference type="HOGENOM" id="CLU_128747_2_1_5"/>
<name>N0B2W5_9HYPH</name>
<dbReference type="AlphaFoldDB" id="N0B2W5"/>
<evidence type="ECO:0000256" key="5">
    <source>
        <dbReference type="ARBA" id="ARBA00023004"/>
    </source>
</evidence>
<evidence type="ECO:0000313" key="8">
    <source>
        <dbReference type="EMBL" id="AGK57343.1"/>
    </source>
</evidence>
<protein>
    <recommendedName>
        <fullName evidence="6">Rubredoxin</fullName>
    </recommendedName>
</protein>
<evidence type="ECO:0000259" key="7">
    <source>
        <dbReference type="PROSITE" id="PS50903"/>
    </source>
</evidence>
<keyword evidence="5 6" id="KW-0408">Iron</keyword>
<dbReference type="PRINTS" id="PR00163">
    <property type="entry name" value="RUBREDOXIN"/>
</dbReference>
<comment type="similarity">
    <text evidence="6">Belongs to the rubredoxin family.</text>
</comment>
<dbReference type="KEGG" id="hdt:HYPDE_28318"/>
<dbReference type="Gene3D" id="2.20.28.10">
    <property type="match status" value="1"/>
</dbReference>
<dbReference type="EMBL" id="CP005587">
    <property type="protein sequence ID" value="AGK57343.1"/>
    <property type="molecule type" value="Genomic_DNA"/>
</dbReference>